<organism evidence="1 2">
    <name type="scientific">Candidatus Woesebacteria bacterium GW2011_GWB1_39_12</name>
    <dbReference type="NCBI Taxonomy" id="1618574"/>
    <lineage>
        <taxon>Bacteria</taxon>
        <taxon>Candidatus Woeseibacteriota</taxon>
    </lineage>
</organism>
<dbReference type="AlphaFoldDB" id="A0A0G0MBP1"/>
<dbReference type="Proteomes" id="UP000033881">
    <property type="component" value="Unassembled WGS sequence"/>
</dbReference>
<reference evidence="1 2" key="1">
    <citation type="journal article" date="2015" name="Nature">
        <title>rRNA introns, odd ribosomes, and small enigmatic genomes across a large radiation of phyla.</title>
        <authorList>
            <person name="Brown C.T."/>
            <person name="Hug L.A."/>
            <person name="Thomas B.C."/>
            <person name="Sharon I."/>
            <person name="Castelle C.J."/>
            <person name="Singh A."/>
            <person name="Wilkins M.J."/>
            <person name="Williams K.H."/>
            <person name="Banfield J.F."/>
        </authorList>
    </citation>
    <scope>NUCLEOTIDE SEQUENCE [LARGE SCALE GENOMIC DNA]</scope>
</reference>
<sequence length="108" mass="12527">MAIDSDQTALEFVAESLFAAKFYEAEGYEALISTRPDFKGARRNHVESKKIRKQMERVERWIYATAFQGAITADDKKALDDPVLLCERYAKNLTYVQYLEDKTDDYET</sequence>
<name>A0A0G0MBP1_9BACT</name>
<comment type="caution">
    <text evidence="1">The sequence shown here is derived from an EMBL/GenBank/DDBJ whole genome shotgun (WGS) entry which is preliminary data.</text>
</comment>
<dbReference type="STRING" id="1618574.UT24_C0011G0046"/>
<proteinExistence type="predicted"/>
<dbReference type="EMBL" id="LBWB01000011">
    <property type="protein sequence ID" value="KKR00593.1"/>
    <property type="molecule type" value="Genomic_DNA"/>
</dbReference>
<protein>
    <submittedName>
        <fullName evidence="1">Uncharacterized protein</fullName>
    </submittedName>
</protein>
<accession>A0A0G0MBP1</accession>
<gene>
    <name evidence="1" type="ORF">UT24_C0011G0046</name>
</gene>
<evidence type="ECO:0000313" key="1">
    <source>
        <dbReference type="EMBL" id="KKR00593.1"/>
    </source>
</evidence>
<evidence type="ECO:0000313" key="2">
    <source>
        <dbReference type="Proteomes" id="UP000033881"/>
    </source>
</evidence>